<dbReference type="InterPro" id="IPR013320">
    <property type="entry name" value="ConA-like_dom_sf"/>
</dbReference>
<dbReference type="SMART" id="SM00560">
    <property type="entry name" value="LamGL"/>
    <property type="match status" value="1"/>
</dbReference>
<dbReference type="InterPro" id="IPR032485">
    <property type="entry name" value="LRP1-like_beta_prop"/>
</dbReference>
<dbReference type="InterPro" id="IPR013783">
    <property type="entry name" value="Ig-like_fold"/>
</dbReference>
<sequence>MLIFGSSALMAQGNTSYEFPTGSKVTLNGAALELSNRSSFSLEFWANFSTTSGIVNLVDFSGGLEAGGLVLMDGKLTVDLSCDFGCLTTSEAISVNIGEWYHIAVVFDSGLWDFYVDGTARGTNLPDQGAHSTVPNYTSLGVTDLVFGFQNHSAVNDFAGKIDDIRLWSSARTQSEIQNNRSKEIAGNEAGLIGYWKLNESSGTTVSDSQTNATALNGTSSGVLFGRDGAFQSVAQPTVNTTVASSITATGATLTSEVAADGGATVTERGFVYATTTNPTTANTKVPDDGTGTGAFTENITGLTAGTTYYVRAYATNNAGTNYGDQVSFTTGAPALAPLQSLYWPNENIDKIEGISLTGSSRQDIVTIASSGSIIAIDIDQINEKAYWFDQTDSKIYRSNLDGTSIEEFVSNPGYATTIFVDHVNEYLYWPNYEGSKIERIKLDGTGREDVISASDPIGISVDVSGSKVYWYDQTNGSIYRGNLDGSGSEEFISNPGFATTLYIDQKNNHLYWPNNESSKIERIKLDGTGREDVISATDPIGISVDVSGSKVYWYDQTNGSIYRGNLDGTGSEEFISDPGYATTLSIPWELPANTLPTVGTSLVSSITATGATLSSEVTSDGGAIVDERGFVYATSSNPTTSDIKLQDGSGTGSFEEAITGLTAGTTYYVRAYATNSAGSAYGNEVSFTTGAASGGTECTVSNPFDDSSDEVFDGHLGQSFVACESGTLKSIGLLVTAGSTNTNETINIYSGSSTSPGNLLGTVTGQTLTENGGNPTNYAVVDFSSENVNVLSGQTYTFDIPTGANLVFTNDNGYTIGGLFYLGSPFGGNLDLVFEVVIESGASSTTPTIATSVASEITATTATLSGNVTDDGGAEITARGIEYSTTNGFAEGTGTPVAAPSASTGEFTVATSGLVASTTYYYRAYATNSEGTSYGDQVSFETNAPTIPLTINANNGLTLNQGTTQFIGSGDLNISYDETFVASDITFTITSAVSYGVLFIDSNQNFLVDDGEVELVENSTFTAEEIDGERFSYKNTSANQSADSFVFKVSDPNGGELNNQTFSITINLPEVPTVTTTTASGITATAATLGGNVTDDGGANVTERGIVYNTTGTPTTADTKVQIGNGTGEFSQEITGLSANTEYFVRAYAINDEGTSYGDQVSFTTLLPQNPPSITSTPLTTIPYGQSYQYSIEASIENDLETTLTAPTLPFWLTFSLDGQSGATLFGNVPAGVSLTGVAGDDEGNIYAIRSNATEIFKIQPDGTTTSWKSGMHSGSVYALHIANGYVYIPRYYNSTHSITRVPLNDPSAAEEVFLSREDGALSLTDKDGFIYAANIEGNEILKINESTKAVEVLLNSTNGIPNWGPFGLTFDELGNLYIATWGDRSILKYDGTTLSTVLSGLPNDVSSIRVDKKSNFFLSMSGGGVRKYTSDFSSFQVVSLLETDNVWSLSFTSSGALVYSKMGTNEVYRLQTGAILTGTPAKSDTGEHPVVLRASNSNGFTEQEFTITVTDETGPIISALNPESNATDVALQPTLSMTFDEEVVLGNTGVFSLGKVAEDGCTITPFLEFDLSDPTDKSAFTLSEDKLTVSLTITENLTVNTRVVMAVPAGFVLDSLDNSFAGFTANTYTWSFTTLNKNEQAITFPEIGNKTTADPAFTLGEAETDQGLTVTYTAADPTVVSITGNQATILKAGSTLITATQEGDDLNFAAQPVERTLTVSGPPSITSTPILTTPYGQSYQYSIEASIENDLETTLTAPTLPAWLTFSLDGQSDATLFGNVPAGIALSGVASDDEGNIYAIRSDGAEIFKIQPDGTTTSWKSGMHSGSVYSLHIANGYIYIPRYGNSTQSITRVPVNDPSAPEETFLSRSGGIMSLTDKDGFIYASNYAGIEVLKINEANKTVEVLLNSTNGLSSNRPFGLTFDEDENLYISTLSTTLLKYDGTTVSTVLSGLPSATTSVKLDKNTNFYISFAGGGVRKYTSDFSSSHVVSLLPTDNVWSISFTSSGALVYAKMGTNEVYRIQTGAMLKGTAAKSDLGDHSVVLRAENEAGFTEQEFTITITDETGPIISALNPENNATDVALQPTLSMTFDEEVVLGNTGVFSLGKVAEDGCTITPFLEFDLSDPTDKSALTLSEDKLTVSLTITENLPVNTRVVMAVPAGFVLDSLDNSFAGFTANTYSWSFTTINKVEQTITFGEIEQKTYGDASFTLGNAETDQGLSVTYTAADPTVVSITGNQATILKPGSTTITASQDGDDTRFPAENVERTLTVAKKGLTLNVDADQSKVYGQTDPALTYTLTAGELVGEDAFT</sequence>
<dbReference type="SUPFAM" id="SSF49265">
    <property type="entry name" value="Fibronectin type III"/>
    <property type="match status" value="3"/>
</dbReference>
<dbReference type="Gene3D" id="2.60.40.10">
    <property type="entry name" value="Immunoglobulins"/>
    <property type="match status" value="4"/>
</dbReference>
<dbReference type="InterPro" id="IPR050778">
    <property type="entry name" value="Cueball_EGF_LRP_Nidogen"/>
</dbReference>
<dbReference type="GO" id="GO:0005509">
    <property type="term" value="F:calcium ion binding"/>
    <property type="evidence" value="ECO:0007669"/>
    <property type="project" value="InterPro"/>
</dbReference>
<dbReference type="Pfam" id="PF13385">
    <property type="entry name" value="Laminin_G_3"/>
    <property type="match status" value="1"/>
</dbReference>
<evidence type="ECO:0000313" key="5">
    <source>
        <dbReference type="Proteomes" id="UP000199673"/>
    </source>
</evidence>
<dbReference type="SUPFAM" id="SSF101898">
    <property type="entry name" value="NHL repeat"/>
    <property type="match status" value="1"/>
</dbReference>
<dbReference type="SUPFAM" id="SSF63829">
    <property type="entry name" value="Calcium-dependent phosphotriesterase"/>
    <property type="match status" value="1"/>
</dbReference>
<keyword evidence="1" id="KW-0732">Signal</keyword>
<dbReference type="SMART" id="SM00060">
    <property type="entry name" value="FN3"/>
    <property type="match status" value="4"/>
</dbReference>
<evidence type="ECO:0000256" key="2">
    <source>
        <dbReference type="ARBA" id="ARBA00023157"/>
    </source>
</evidence>
<reference evidence="5" key="1">
    <citation type="submission" date="2016-10" db="EMBL/GenBank/DDBJ databases">
        <authorList>
            <person name="Varghese N."/>
            <person name="Submissions S."/>
        </authorList>
    </citation>
    <scope>NUCLEOTIDE SEQUENCE [LARGE SCALE GENOMIC DNA]</scope>
    <source>
        <strain evidence="5">DSM 23445</strain>
    </source>
</reference>
<dbReference type="SMART" id="SM00135">
    <property type="entry name" value="LY"/>
    <property type="match status" value="6"/>
</dbReference>
<dbReference type="GO" id="GO:0004553">
    <property type="term" value="F:hydrolase activity, hydrolyzing O-glycosyl compounds"/>
    <property type="evidence" value="ECO:0007669"/>
    <property type="project" value="UniProtKB-ARBA"/>
</dbReference>
<dbReference type="PANTHER" id="PTHR46513">
    <property type="entry name" value="VITELLOGENIN RECEPTOR-LIKE PROTEIN-RELATED-RELATED"/>
    <property type="match status" value="1"/>
</dbReference>
<evidence type="ECO:0000259" key="3">
    <source>
        <dbReference type="PROSITE" id="PS50853"/>
    </source>
</evidence>
<accession>A0A1I7E9F2</accession>
<name>A0A1I7E9F2_9BACT</name>
<dbReference type="Gene3D" id="2.60.120.200">
    <property type="match status" value="1"/>
</dbReference>
<dbReference type="Gene3D" id="2.120.10.30">
    <property type="entry name" value="TolB, C-terminal domain"/>
    <property type="match status" value="3"/>
</dbReference>
<dbReference type="PANTHER" id="PTHR46513:SF13">
    <property type="entry name" value="EGF-LIKE DOMAIN-CONTAINING PROTEIN"/>
    <property type="match status" value="1"/>
</dbReference>
<dbReference type="SUPFAM" id="SSF49899">
    <property type="entry name" value="Concanavalin A-like lectins/glucanases"/>
    <property type="match status" value="1"/>
</dbReference>
<feature type="domain" description="Fibronectin type-III" evidence="3">
    <location>
        <begin position="1069"/>
        <end position="1169"/>
    </location>
</feature>
<gene>
    <name evidence="4" type="ORF">SAMN04489724_0326</name>
</gene>
<dbReference type="Pfam" id="PF16184">
    <property type="entry name" value="Cadherin_3"/>
    <property type="match status" value="1"/>
</dbReference>
<feature type="domain" description="Fibronectin type-III" evidence="3">
    <location>
        <begin position="597"/>
        <end position="693"/>
    </location>
</feature>
<dbReference type="InterPro" id="IPR011042">
    <property type="entry name" value="6-blade_b-propeller_TolB-like"/>
</dbReference>
<dbReference type="Pfam" id="PF16472">
    <property type="entry name" value="DUF5050"/>
    <property type="match status" value="1"/>
</dbReference>
<evidence type="ECO:0000256" key="1">
    <source>
        <dbReference type="ARBA" id="ARBA00022729"/>
    </source>
</evidence>
<evidence type="ECO:0000313" key="4">
    <source>
        <dbReference type="EMBL" id="SFU20532.1"/>
    </source>
</evidence>
<keyword evidence="5" id="KW-1185">Reference proteome</keyword>
<dbReference type="InterPro" id="IPR003961">
    <property type="entry name" value="FN3_dom"/>
</dbReference>
<dbReference type="GO" id="GO:0005975">
    <property type="term" value="P:carbohydrate metabolic process"/>
    <property type="evidence" value="ECO:0007669"/>
    <property type="project" value="UniProtKB-ARBA"/>
</dbReference>
<dbReference type="InterPro" id="IPR015919">
    <property type="entry name" value="Cadherin-like_sf"/>
</dbReference>
<dbReference type="GO" id="GO:0016020">
    <property type="term" value="C:membrane"/>
    <property type="evidence" value="ECO:0007669"/>
    <property type="project" value="InterPro"/>
</dbReference>
<dbReference type="InterPro" id="IPR006558">
    <property type="entry name" value="LamG-like"/>
</dbReference>
<feature type="domain" description="Fibronectin type-III" evidence="3">
    <location>
        <begin position="237"/>
        <end position="334"/>
    </location>
</feature>
<protein>
    <submittedName>
        <fullName evidence="4">Cadherin-like</fullName>
    </submittedName>
</protein>
<dbReference type="PROSITE" id="PS50853">
    <property type="entry name" value="FN3"/>
    <property type="match status" value="4"/>
</dbReference>
<dbReference type="CDD" id="cd00063">
    <property type="entry name" value="FN3"/>
    <property type="match status" value="2"/>
</dbReference>
<dbReference type="SUPFAM" id="SSF49313">
    <property type="entry name" value="Cadherin-like"/>
    <property type="match status" value="1"/>
</dbReference>
<dbReference type="InterPro" id="IPR032812">
    <property type="entry name" value="SbsA_Ig"/>
</dbReference>
<feature type="non-terminal residue" evidence="4">
    <location>
        <position position="2312"/>
    </location>
</feature>
<keyword evidence="2" id="KW-1015">Disulfide bond</keyword>
<dbReference type="InterPro" id="IPR036116">
    <property type="entry name" value="FN3_sf"/>
</dbReference>
<dbReference type="InterPro" id="IPR000033">
    <property type="entry name" value="LDLR_classB_rpt"/>
</dbReference>
<dbReference type="STRING" id="305507.SAMN04489724_0326"/>
<dbReference type="Proteomes" id="UP000199673">
    <property type="component" value="Unassembled WGS sequence"/>
</dbReference>
<organism evidence="4 5">
    <name type="scientific">Algoriphagus locisalis</name>
    <dbReference type="NCBI Taxonomy" id="305507"/>
    <lineage>
        <taxon>Bacteria</taxon>
        <taxon>Pseudomonadati</taxon>
        <taxon>Bacteroidota</taxon>
        <taxon>Cytophagia</taxon>
        <taxon>Cytophagales</taxon>
        <taxon>Cyclobacteriaceae</taxon>
        <taxon>Algoriphagus</taxon>
    </lineage>
</organism>
<proteinExistence type="predicted"/>
<dbReference type="SUPFAM" id="SSF63825">
    <property type="entry name" value="YWTD domain"/>
    <property type="match status" value="2"/>
</dbReference>
<feature type="domain" description="Fibronectin type-III" evidence="3">
    <location>
        <begin position="847"/>
        <end position="946"/>
    </location>
</feature>
<dbReference type="EMBL" id="FPBF01000013">
    <property type="protein sequence ID" value="SFU20532.1"/>
    <property type="molecule type" value="Genomic_DNA"/>
</dbReference>
<dbReference type="Pfam" id="PF13205">
    <property type="entry name" value="Big_5"/>
    <property type="match status" value="2"/>
</dbReference>